<dbReference type="Gene3D" id="1.25.40.500">
    <property type="entry name" value="TFIID subunit TAF5, NTD2 domain"/>
    <property type="match status" value="1"/>
</dbReference>
<dbReference type="Proteomes" id="UP001470230">
    <property type="component" value="Unassembled WGS sequence"/>
</dbReference>
<keyword evidence="2 5" id="KW-0853">WD repeat</keyword>
<evidence type="ECO:0000313" key="6">
    <source>
        <dbReference type="EMBL" id="KAK8838817.1"/>
    </source>
</evidence>
<dbReference type="SUPFAM" id="SSF160897">
    <property type="entry name" value="Taf5 N-terminal domain-like"/>
    <property type="match status" value="1"/>
</dbReference>
<dbReference type="InterPro" id="IPR037264">
    <property type="entry name" value="TFIID_NTD2_sf"/>
</dbReference>
<comment type="caution">
    <text evidence="6">The sequence shown here is derived from an EMBL/GenBank/DDBJ whole genome shotgun (WGS) entry which is preliminary data.</text>
</comment>
<dbReference type="Pfam" id="PF00400">
    <property type="entry name" value="WD40"/>
    <property type="match status" value="2"/>
</dbReference>
<evidence type="ECO:0000313" key="7">
    <source>
        <dbReference type="Proteomes" id="UP001470230"/>
    </source>
</evidence>
<dbReference type="SUPFAM" id="SSF50978">
    <property type="entry name" value="WD40 repeat-like"/>
    <property type="match status" value="1"/>
</dbReference>
<evidence type="ECO:0000256" key="2">
    <source>
        <dbReference type="ARBA" id="ARBA00022574"/>
    </source>
</evidence>
<organism evidence="6 7">
    <name type="scientific">Tritrichomonas musculus</name>
    <dbReference type="NCBI Taxonomy" id="1915356"/>
    <lineage>
        <taxon>Eukaryota</taxon>
        <taxon>Metamonada</taxon>
        <taxon>Parabasalia</taxon>
        <taxon>Tritrichomonadida</taxon>
        <taxon>Tritrichomonadidae</taxon>
        <taxon>Tritrichomonas</taxon>
    </lineage>
</organism>
<keyword evidence="3" id="KW-0677">Repeat</keyword>
<gene>
    <name evidence="6" type="ORF">M9Y10_032856</name>
</gene>
<dbReference type="PANTHER" id="PTHR19879:SF1">
    <property type="entry name" value="CANNONBALL-RELATED"/>
    <property type="match status" value="1"/>
</dbReference>
<proteinExistence type="predicted"/>
<feature type="repeat" description="WD" evidence="5">
    <location>
        <begin position="339"/>
        <end position="380"/>
    </location>
</feature>
<dbReference type="PROSITE" id="PS50082">
    <property type="entry name" value="WD_REPEATS_2"/>
    <property type="match status" value="1"/>
</dbReference>
<dbReference type="PROSITE" id="PS00678">
    <property type="entry name" value="WD_REPEATS_1"/>
    <property type="match status" value="1"/>
</dbReference>
<dbReference type="InterPro" id="IPR001680">
    <property type="entry name" value="WD40_rpt"/>
</dbReference>
<dbReference type="InterPro" id="IPR019775">
    <property type="entry name" value="WD40_repeat_CS"/>
</dbReference>
<evidence type="ECO:0000256" key="4">
    <source>
        <dbReference type="ARBA" id="ARBA00023242"/>
    </source>
</evidence>
<dbReference type="Gene3D" id="2.130.10.10">
    <property type="entry name" value="YVTN repeat-like/Quinoprotein amine dehydrogenase"/>
    <property type="match status" value="1"/>
</dbReference>
<dbReference type="PROSITE" id="PS50294">
    <property type="entry name" value="WD_REPEATS_REGION"/>
    <property type="match status" value="1"/>
</dbReference>
<keyword evidence="4" id="KW-0539">Nucleus</keyword>
<dbReference type="PANTHER" id="PTHR19879">
    <property type="entry name" value="TRANSCRIPTION INITIATION FACTOR TFIID"/>
    <property type="match status" value="1"/>
</dbReference>
<keyword evidence="7" id="KW-1185">Reference proteome</keyword>
<name>A0ABR2GZL7_9EUKA</name>
<comment type="subcellular location">
    <subcellularLocation>
        <location evidence="1">Nucleus</location>
    </subcellularLocation>
</comment>
<evidence type="ECO:0000256" key="1">
    <source>
        <dbReference type="ARBA" id="ARBA00004123"/>
    </source>
</evidence>
<dbReference type="EMBL" id="JAPFFF010000054">
    <property type="protein sequence ID" value="KAK8838817.1"/>
    <property type="molecule type" value="Genomic_DNA"/>
</dbReference>
<protein>
    <recommendedName>
        <fullName evidence="8">TFIID subunit TAF5 NTD2 domain-containing protein</fullName>
    </recommendedName>
</protein>
<evidence type="ECO:0000256" key="3">
    <source>
        <dbReference type="ARBA" id="ARBA00022737"/>
    </source>
</evidence>
<dbReference type="InterPro" id="IPR015943">
    <property type="entry name" value="WD40/YVTN_repeat-like_dom_sf"/>
</dbReference>
<evidence type="ECO:0000256" key="5">
    <source>
        <dbReference type="PROSITE-ProRule" id="PRU00221"/>
    </source>
</evidence>
<reference evidence="6 7" key="1">
    <citation type="submission" date="2024-04" db="EMBL/GenBank/DDBJ databases">
        <title>Tritrichomonas musculus Genome.</title>
        <authorList>
            <person name="Alves-Ferreira E."/>
            <person name="Grigg M."/>
            <person name="Lorenzi H."/>
            <person name="Galac M."/>
        </authorList>
    </citation>
    <scope>NUCLEOTIDE SEQUENCE [LARGE SCALE GENOMIC DNA]</scope>
    <source>
        <strain evidence="6 7">EAF2021</strain>
    </source>
</reference>
<dbReference type="InterPro" id="IPR036322">
    <property type="entry name" value="WD40_repeat_dom_sf"/>
</dbReference>
<dbReference type="SMART" id="SM00320">
    <property type="entry name" value="WD40"/>
    <property type="match status" value="5"/>
</dbReference>
<accession>A0ABR2GZL7</accession>
<evidence type="ECO:0008006" key="8">
    <source>
        <dbReference type="Google" id="ProtNLM"/>
    </source>
</evidence>
<sequence length="504" mass="57224">MSENQRAGTSVKEQFFQLFNYDDKASPFGASLDEMLKSCPYTESSPTKISVCFGNLEEHSLFSLYSCYINFAQKYSNIDAIQECIFPLFCHIVMYFRKNEADRLQVFINEYLKTVPQKFRDEVDDFLKFDQADTYNKLSILFSTQLYIVKCTMTDYKILNNFLNDTSNFQLKRYIADIITIEIIQKEVVDKLPTTIFPNKSPTSNLSILNIKMKEASCASILSDLSSIFISVYDTQICRIDTCKRKYQQLYSHSSVVTSMSISNTSKLLLTTDILGNAILYTNKQGSDMVTPNDLRKIDCHTPIWCSTFAPQGGVFALGTHDKLIRLYDPTTKDPFRFMVGHVEPVKTVLFHPNCSLLGSLSCDASLRIWDIRRSETDRIFIGRPQKNCALSFSPNGKVAAFYDGDIQVCDIGSGKFIMPRKDSHSVKNAEFTCFSDDSRFLYVVCSDGRITSFDLNDGNFTQTDICRLEANVLSCKMLKSELVVATAAKQSDNEENSDSEKEK</sequence>